<keyword evidence="5" id="KW-0808">Transferase</keyword>
<evidence type="ECO:0000256" key="14">
    <source>
        <dbReference type="PROSITE-ProRule" id="PRU00175"/>
    </source>
</evidence>
<evidence type="ECO:0000256" key="11">
    <source>
        <dbReference type="ARBA" id="ARBA00022989"/>
    </source>
</evidence>
<protein>
    <recommendedName>
        <fullName evidence="4">RING-type E3 ubiquitin transferase</fullName>
        <ecNumber evidence="4">2.3.2.27</ecNumber>
    </recommendedName>
</protein>
<comment type="similarity">
    <text evidence="13">Belongs to the RING-type zinc finger family. ATL subfamily.</text>
</comment>
<keyword evidence="12" id="KW-0472">Membrane</keyword>
<dbReference type="EC" id="2.3.2.27" evidence="4"/>
<keyword evidence="7" id="KW-0479">Metal-binding</keyword>
<feature type="non-terminal residue" evidence="17">
    <location>
        <position position="1"/>
    </location>
</feature>
<evidence type="ECO:0000256" key="10">
    <source>
        <dbReference type="ARBA" id="ARBA00022833"/>
    </source>
</evidence>
<evidence type="ECO:0000256" key="8">
    <source>
        <dbReference type="ARBA" id="ARBA00022771"/>
    </source>
</evidence>
<dbReference type="CDD" id="cd16461">
    <property type="entry name" value="RING-H2_EL5-like"/>
    <property type="match status" value="1"/>
</dbReference>
<evidence type="ECO:0000256" key="6">
    <source>
        <dbReference type="ARBA" id="ARBA00022692"/>
    </source>
</evidence>
<dbReference type="GO" id="GO:0061630">
    <property type="term" value="F:ubiquitin protein ligase activity"/>
    <property type="evidence" value="ECO:0007669"/>
    <property type="project" value="UniProtKB-EC"/>
</dbReference>
<organism evidence="17 18">
    <name type="scientific">Erythranthe guttata</name>
    <name type="common">Yellow monkey flower</name>
    <name type="synonym">Mimulus guttatus</name>
    <dbReference type="NCBI Taxonomy" id="4155"/>
    <lineage>
        <taxon>Eukaryota</taxon>
        <taxon>Viridiplantae</taxon>
        <taxon>Streptophyta</taxon>
        <taxon>Embryophyta</taxon>
        <taxon>Tracheophyta</taxon>
        <taxon>Spermatophyta</taxon>
        <taxon>Magnoliopsida</taxon>
        <taxon>eudicotyledons</taxon>
        <taxon>Gunneridae</taxon>
        <taxon>Pentapetalae</taxon>
        <taxon>asterids</taxon>
        <taxon>lamiids</taxon>
        <taxon>Lamiales</taxon>
        <taxon>Phrymaceae</taxon>
        <taxon>Erythranthe</taxon>
    </lineage>
</organism>
<evidence type="ECO:0000256" key="4">
    <source>
        <dbReference type="ARBA" id="ARBA00012483"/>
    </source>
</evidence>
<dbReference type="PANTHER" id="PTHR45768:SF16">
    <property type="entry name" value="E3 UBIQUITIN-PROTEIN LIGASE ATL4"/>
    <property type="match status" value="1"/>
</dbReference>
<dbReference type="EMBL" id="KI630297">
    <property type="protein sequence ID" value="EYU42320.1"/>
    <property type="molecule type" value="Genomic_DNA"/>
</dbReference>
<evidence type="ECO:0000259" key="16">
    <source>
        <dbReference type="PROSITE" id="PS50089"/>
    </source>
</evidence>
<dbReference type="InterPro" id="IPR013083">
    <property type="entry name" value="Znf_RING/FYVE/PHD"/>
</dbReference>
<name>A0A022RTP8_ERYGU</name>
<evidence type="ECO:0000256" key="3">
    <source>
        <dbReference type="ARBA" id="ARBA00004906"/>
    </source>
</evidence>
<keyword evidence="11" id="KW-1133">Transmembrane helix</keyword>
<dbReference type="eggNOG" id="KOG0800">
    <property type="taxonomic scope" value="Eukaryota"/>
</dbReference>
<evidence type="ECO:0000313" key="17">
    <source>
        <dbReference type="EMBL" id="EYU42320.1"/>
    </source>
</evidence>
<dbReference type="InterPro" id="IPR001841">
    <property type="entry name" value="Znf_RING"/>
</dbReference>
<dbReference type="SMART" id="SM00184">
    <property type="entry name" value="RING"/>
    <property type="match status" value="1"/>
</dbReference>
<accession>A0A022RTP8</accession>
<dbReference type="GO" id="GO:0016020">
    <property type="term" value="C:membrane"/>
    <property type="evidence" value="ECO:0007669"/>
    <property type="project" value="UniProtKB-SubCell"/>
</dbReference>
<evidence type="ECO:0000256" key="12">
    <source>
        <dbReference type="ARBA" id="ARBA00023136"/>
    </source>
</evidence>
<proteinExistence type="inferred from homology"/>
<reference evidence="17 18" key="1">
    <citation type="journal article" date="2013" name="Proc. Natl. Acad. Sci. U.S.A.">
        <title>Fine-scale variation in meiotic recombination in Mimulus inferred from population shotgun sequencing.</title>
        <authorList>
            <person name="Hellsten U."/>
            <person name="Wright K.M."/>
            <person name="Jenkins J."/>
            <person name="Shu S."/>
            <person name="Yuan Y."/>
            <person name="Wessler S.R."/>
            <person name="Schmutz J."/>
            <person name="Willis J.H."/>
            <person name="Rokhsar D.S."/>
        </authorList>
    </citation>
    <scope>NUCLEOTIDE SEQUENCE [LARGE SCALE GENOMIC DNA]</scope>
    <source>
        <strain evidence="18">cv. DUN x IM62</strain>
    </source>
</reference>
<gene>
    <name evidence="17" type="ORF">MIMGU_mgv1a020575mg</name>
</gene>
<evidence type="ECO:0000256" key="15">
    <source>
        <dbReference type="SAM" id="MobiDB-lite"/>
    </source>
</evidence>
<dbReference type="GO" id="GO:0008270">
    <property type="term" value="F:zinc ion binding"/>
    <property type="evidence" value="ECO:0007669"/>
    <property type="project" value="UniProtKB-KW"/>
</dbReference>
<feature type="region of interest" description="Disordered" evidence="15">
    <location>
        <begin position="230"/>
        <end position="254"/>
    </location>
</feature>
<evidence type="ECO:0000256" key="9">
    <source>
        <dbReference type="ARBA" id="ARBA00022786"/>
    </source>
</evidence>
<keyword evidence="9" id="KW-0833">Ubl conjugation pathway</keyword>
<dbReference type="Proteomes" id="UP000030748">
    <property type="component" value="Unassembled WGS sequence"/>
</dbReference>
<comment type="pathway">
    <text evidence="3">Protein modification; protein ubiquitination.</text>
</comment>
<dbReference type="Pfam" id="PF13639">
    <property type="entry name" value="zf-RING_2"/>
    <property type="match status" value="1"/>
</dbReference>
<dbReference type="PANTHER" id="PTHR45768">
    <property type="entry name" value="E3 UBIQUITIN-PROTEIN LIGASE RNF13-LIKE"/>
    <property type="match status" value="1"/>
</dbReference>
<evidence type="ECO:0000256" key="13">
    <source>
        <dbReference type="ARBA" id="ARBA00024209"/>
    </source>
</evidence>
<dbReference type="GO" id="GO:0016567">
    <property type="term" value="P:protein ubiquitination"/>
    <property type="evidence" value="ECO:0000318"/>
    <property type="project" value="GO_Central"/>
</dbReference>
<evidence type="ECO:0000313" key="18">
    <source>
        <dbReference type="Proteomes" id="UP000030748"/>
    </source>
</evidence>
<keyword evidence="10" id="KW-0862">Zinc</keyword>
<evidence type="ECO:0000256" key="7">
    <source>
        <dbReference type="ARBA" id="ARBA00022723"/>
    </source>
</evidence>
<keyword evidence="18" id="KW-1185">Reference proteome</keyword>
<dbReference type="AlphaFoldDB" id="A0A022RTP8"/>
<dbReference type="PhylomeDB" id="A0A022RTP8"/>
<feature type="domain" description="RING-type" evidence="16">
    <location>
        <begin position="65"/>
        <end position="107"/>
    </location>
</feature>
<dbReference type="SUPFAM" id="SSF57850">
    <property type="entry name" value="RING/U-box"/>
    <property type="match status" value="1"/>
</dbReference>
<comment type="catalytic activity">
    <reaction evidence="1">
        <text>S-ubiquitinyl-[E2 ubiquitin-conjugating enzyme]-L-cysteine + [acceptor protein]-L-lysine = [E2 ubiquitin-conjugating enzyme]-L-cysteine + N(6)-ubiquitinyl-[acceptor protein]-L-lysine.</text>
        <dbReference type="EC" id="2.3.2.27"/>
    </reaction>
</comment>
<keyword evidence="6" id="KW-0812">Transmembrane</keyword>
<comment type="subcellular location">
    <subcellularLocation>
        <location evidence="2">Membrane</location>
        <topology evidence="2">Single-pass membrane protein</topology>
    </subcellularLocation>
</comment>
<keyword evidence="8 14" id="KW-0863">Zinc-finger</keyword>
<dbReference type="FunFam" id="3.30.40.10:FF:000187">
    <property type="entry name" value="E3 ubiquitin-protein ligase ATL6"/>
    <property type="match status" value="1"/>
</dbReference>
<evidence type="ECO:0000256" key="5">
    <source>
        <dbReference type="ARBA" id="ARBA00022679"/>
    </source>
</evidence>
<dbReference type="PROSITE" id="PS50089">
    <property type="entry name" value="ZF_RING_2"/>
    <property type="match status" value="1"/>
</dbReference>
<evidence type="ECO:0000256" key="2">
    <source>
        <dbReference type="ARBA" id="ARBA00004167"/>
    </source>
</evidence>
<sequence>LRRHIPPPPVPLKALPPLLSADDVAVVVSNRQKRHVADFEYLLDSLPIFTFRSVTLQAGAAGGDCAVCLSKFEPRDQLRLLPLCCHAFHAACIDAWIVSNLTCPLCRSAVVLPPPSSSSDVLDTIISDNSFGSRGGSFRIEIGSISRRRGDGEVAAAAAVEGGGRRRTYSLGSFEYIIGDGGCEVPVGFTSHSRVVSGFTSDDKQPPVAIPLPVVSGWLRSITISPRTTSFQISGGGRRSQAVVAPEDLESPAG</sequence>
<dbReference type="Gene3D" id="3.30.40.10">
    <property type="entry name" value="Zinc/RING finger domain, C3HC4 (zinc finger)"/>
    <property type="match status" value="1"/>
</dbReference>
<evidence type="ECO:0000256" key="1">
    <source>
        <dbReference type="ARBA" id="ARBA00000900"/>
    </source>
</evidence>